<proteinExistence type="predicted"/>
<keyword evidence="2" id="KW-1185">Reference proteome</keyword>
<accession>A0A9P6B360</accession>
<gene>
    <name evidence="1" type="ORF">BS47DRAFT_626767</name>
</gene>
<dbReference type="EMBL" id="MU128937">
    <property type="protein sequence ID" value="KAF9516710.1"/>
    <property type="molecule type" value="Genomic_DNA"/>
</dbReference>
<dbReference type="Proteomes" id="UP000886523">
    <property type="component" value="Unassembled WGS sequence"/>
</dbReference>
<reference evidence="1" key="1">
    <citation type="journal article" date="2020" name="Nat. Commun.">
        <title>Large-scale genome sequencing of mycorrhizal fungi provides insights into the early evolution of symbiotic traits.</title>
        <authorList>
            <person name="Miyauchi S."/>
            <person name="Kiss E."/>
            <person name="Kuo A."/>
            <person name="Drula E."/>
            <person name="Kohler A."/>
            <person name="Sanchez-Garcia M."/>
            <person name="Morin E."/>
            <person name="Andreopoulos B."/>
            <person name="Barry K.W."/>
            <person name="Bonito G."/>
            <person name="Buee M."/>
            <person name="Carver A."/>
            <person name="Chen C."/>
            <person name="Cichocki N."/>
            <person name="Clum A."/>
            <person name="Culley D."/>
            <person name="Crous P.W."/>
            <person name="Fauchery L."/>
            <person name="Girlanda M."/>
            <person name="Hayes R.D."/>
            <person name="Keri Z."/>
            <person name="LaButti K."/>
            <person name="Lipzen A."/>
            <person name="Lombard V."/>
            <person name="Magnuson J."/>
            <person name="Maillard F."/>
            <person name="Murat C."/>
            <person name="Nolan M."/>
            <person name="Ohm R.A."/>
            <person name="Pangilinan J."/>
            <person name="Pereira M.F."/>
            <person name="Perotto S."/>
            <person name="Peter M."/>
            <person name="Pfister S."/>
            <person name="Riley R."/>
            <person name="Sitrit Y."/>
            <person name="Stielow J.B."/>
            <person name="Szollosi G."/>
            <person name="Zifcakova L."/>
            <person name="Stursova M."/>
            <person name="Spatafora J.W."/>
            <person name="Tedersoo L."/>
            <person name="Vaario L.M."/>
            <person name="Yamada A."/>
            <person name="Yan M."/>
            <person name="Wang P."/>
            <person name="Xu J."/>
            <person name="Bruns T."/>
            <person name="Baldrian P."/>
            <person name="Vilgalys R."/>
            <person name="Dunand C."/>
            <person name="Henrissat B."/>
            <person name="Grigoriev I.V."/>
            <person name="Hibbett D."/>
            <person name="Nagy L.G."/>
            <person name="Martin F.M."/>
        </authorList>
    </citation>
    <scope>NUCLEOTIDE SEQUENCE</scope>
    <source>
        <strain evidence="1">UP504</strain>
    </source>
</reference>
<dbReference type="AlphaFoldDB" id="A0A9P6B360"/>
<evidence type="ECO:0000313" key="2">
    <source>
        <dbReference type="Proteomes" id="UP000886523"/>
    </source>
</evidence>
<organism evidence="1 2">
    <name type="scientific">Hydnum rufescens UP504</name>
    <dbReference type="NCBI Taxonomy" id="1448309"/>
    <lineage>
        <taxon>Eukaryota</taxon>
        <taxon>Fungi</taxon>
        <taxon>Dikarya</taxon>
        <taxon>Basidiomycota</taxon>
        <taxon>Agaricomycotina</taxon>
        <taxon>Agaricomycetes</taxon>
        <taxon>Cantharellales</taxon>
        <taxon>Hydnaceae</taxon>
        <taxon>Hydnum</taxon>
    </lineage>
</organism>
<evidence type="ECO:0000313" key="1">
    <source>
        <dbReference type="EMBL" id="KAF9516710.1"/>
    </source>
</evidence>
<sequence>MSRDPLLQLLESRLGLRCVCTLGIEGSLKGLNLRRCRGQLRAGFESFMIPRPLGIQFGKDLLKNRQQIMAKHKGYEEKYLILVITELVDTLLSTPNIGEKTLLLDSPLLRPSSKESLDIGESRNLELGVLSSLSQLLGFITCLFGASPLGFELGLKNLVFLLQGIVFFLEGTVLDMLDSGSVLLGRRPSSSSRSWSCSPCRSSYSTASVSLSDMRRLRSSAHLNEEDR</sequence>
<name>A0A9P6B360_9AGAM</name>
<comment type="caution">
    <text evidence="1">The sequence shown here is derived from an EMBL/GenBank/DDBJ whole genome shotgun (WGS) entry which is preliminary data.</text>
</comment>
<protein>
    <submittedName>
        <fullName evidence="1">Uncharacterized protein</fullName>
    </submittedName>
</protein>